<evidence type="ECO:0000313" key="1">
    <source>
        <dbReference type="EMBL" id="KAJ9108317.1"/>
    </source>
</evidence>
<reference evidence="1" key="1">
    <citation type="submission" date="2023-04" db="EMBL/GenBank/DDBJ databases">
        <title>Draft Genome sequencing of Naganishia species isolated from polar environments using Oxford Nanopore Technology.</title>
        <authorList>
            <person name="Leo P."/>
            <person name="Venkateswaran K."/>
        </authorList>
    </citation>
    <scope>NUCLEOTIDE SEQUENCE</scope>
    <source>
        <strain evidence="1">MNA-CCFEE 5262</strain>
    </source>
</reference>
<accession>A0ACC2WCL5</accession>
<comment type="caution">
    <text evidence="1">The sequence shown here is derived from an EMBL/GenBank/DDBJ whole genome shotgun (WGS) entry which is preliminary data.</text>
</comment>
<name>A0ACC2WCL5_9TREE</name>
<dbReference type="Proteomes" id="UP001230649">
    <property type="component" value="Unassembled WGS sequence"/>
</dbReference>
<dbReference type="EMBL" id="JASBWS010000032">
    <property type="protein sequence ID" value="KAJ9108317.1"/>
    <property type="molecule type" value="Genomic_DNA"/>
</dbReference>
<organism evidence="1 2">
    <name type="scientific">Naganishia adeliensis</name>
    <dbReference type="NCBI Taxonomy" id="92952"/>
    <lineage>
        <taxon>Eukaryota</taxon>
        <taxon>Fungi</taxon>
        <taxon>Dikarya</taxon>
        <taxon>Basidiomycota</taxon>
        <taxon>Agaricomycotina</taxon>
        <taxon>Tremellomycetes</taxon>
        <taxon>Filobasidiales</taxon>
        <taxon>Filobasidiaceae</taxon>
        <taxon>Naganishia</taxon>
    </lineage>
</organism>
<gene>
    <name evidence="1" type="ORF">QFC20_003478</name>
</gene>
<evidence type="ECO:0000313" key="2">
    <source>
        <dbReference type="Proteomes" id="UP001230649"/>
    </source>
</evidence>
<sequence length="857" mass="89628">MVYLYPHPYPVLPDSSDDDQDAAESSSQALKRQSSPTRETRGSKKRGKTGRVAREGDVVLLLPIVDEELVAGQWGDEVPDGGRLGKAWWEDVEVDVDAGDRDGDAGKGNEHANGLTDGDAVDGDVGKSKGKTDSDDGMAGAEEEVKQDEDIEDGEIPESPPPSTNAPTILPPPPQHTTPPPLTNSSTKPTIDVNGVPILTKKHYHPKVIALAKKIAAKRGVKLVVDPDARRLYETTASAGGEPARGVERDVKAEHSGLPQKPMDGRTTDRTDSGIFLPEQSRTPFGDREDTESIGYAETSPSTPRSTAQNLPSSSTGNILPPPPSATTTTSQHPLAPPGQGRRGRARGRGTGRWAGHWQAKAAAAAAREARAAQLLARGIAPSPVPGAGGGGQGGGMASGEGQEEGPGVERRRRREVGVALGSSSWWNHLLVEARKARGPQWDDNTEMYQVDRGSGLYFQSTRSPPCSPPPPAAPPIAPAVDEPTVETRRTSRPDTSPRLQIQGRPSSSSGRKSMGPPPIPLGVGNVPTGMVPSPLDGRRQSLSRASQTPAALPSGLPEPSPIANRVSTSPMLMTNRQVPTPAGRGGLQGYPGEVQRSVSGLGQRAPSQPPVHGDPGIDQEALAQARLQQQHLLQRQMLAAQQAQQASQGQGPGGYGSPGMNTGSNATGNNANPSSGTPLGFPANMNPAAATFLRQQGMNPQQMAALNMFAAQQRAQQAAGAGSPMGTQPPGMQQSPGIGQLGMMGLNQQQQQQLANRLPPHMLAQLQQQAGFPNTSSTGGAGEAGSSGMTPEQARAIMNMQQALAQQRMQQQQGQGQQQQGMPGQQGMGASAGINPAMMAQFLQNAGGGMQGMGQR</sequence>
<protein>
    <submittedName>
        <fullName evidence="1">Uncharacterized protein</fullName>
    </submittedName>
</protein>
<proteinExistence type="predicted"/>
<keyword evidence="2" id="KW-1185">Reference proteome</keyword>